<protein>
    <recommendedName>
        <fullName evidence="4 5">Small ribosomal subunit protein uS2</fullName>
    </recommendedName>
</protein>
<keyword evidence="2 5" id="KW-0689">Ribosomal protein</keyword>
<dbReference type="NCBIfam" id="TIGR01011">
    <property type="entry name" value="rpsB_bact"/>
    <property type="match status" value="1"/>
</dbReference>
<dbReference type="CDD" id="cd01425">
    <property type="entry name" value="RPS2"/>
    <property type="match status" value="1"/>
</dbReference>
<dbReference type="PRINTS" id="PR00395">
    <property type="entry name" value="RIBOSOMALS2"/>
</dbReference>
<dbReference type="Gene3D" id="1.10.287.610">
    <property type="entry name" value="Helix hairpin bin"/>
    <property type="match status" value="1"/>
</dbReference>
<evidence type="ECO:0000256" key="5">
    <source>
        <dbReference type="HAMAP-Rule" id="MF_00291"/>
    </source>
</evidence>
<evidence type="ECO:0000313" key="8">
    <source>
        <dbReference type="Proteomes" id="UP000233654"/>
    </source>
</evidence>
<dbReference type="EMBL" id="PHEX01000004">
    <property type="protein sequence ID" value="PKQ28821.1"/>
    <property type="molecule type" value="Genomic_DNA"/>
</dbReference>
<evidence type="ECO:0000256" key="4">
    <source>
        <dbReference type="ARBA" id="ARBA00035256"/>
    </source>
</evidence>
<dbReference type="InterPro" id="IPR005706">
    <property type="entry name" value="Ribosomal_uS2_bac/mit/plastid"/>
</dbReference>
<dbReference type="PANTHER" id="PTHR12534">
    <property type="entry name" value="30S RIBOSOMAL PROTEIN S2 PROKARYOTIC AND ORGANELLAR"/>
    <property type="match status" value="1"/>
</dbReference>
<dbReference type="AlphaFoldDB" id="A0A2N3G7Y8"/>
<name>A0A2N3G7Y8_9ACTN</name>
<dbReference type="Pfam" id="PF00318">
    <property type="entry name" value="Ribosomal_S2"/>
    <property type="match status" value="1"/>
</dbReference>
<dbReference type="PROSITE" id="PS00962">
    <property type="entry name" value="RIBOSOMAL_S2_1"/>
    <property type="match status" value="1"/>
</dbReference>
<dbReference type="InterPro" id="IPR001865">
    <property type="entry name" value="Ribosomal_uS2"/>
</dbReference>
<evidence type="ECO:0000256" key="1">
    <source>
        <dbReference type="ARBA" id="ARBA00006242"/>
    </source>
</evidence>
<evidence type="ECO:0000256" key="2">
    <source>
        <dbReference type="ARBA" id="ARBA00022980"/>
    </source>
</evidence>
<sequence>MTQPVVTMKELLEAGVHFGHQRRRWNPKMKQYIFTERNDIYVIDLQKTLVMTGTAYNAIRNAVADGGNVLFVGTKKQAQEAVEEHATRCAMPFVTQRWLGGTLTNFSTIHSRIMHMDELERRDRDGELELIPKKEALQIRRQIDKLRRNLEGIRNMHALPSMIFVIDPHKERIAVAEGRKLGIPIVGLVDTNCDPEEVDLVIPGNDDAIRAIGLLCRVVADGVIDGMGARDARLADEIAQQADIAREKCERAPVRVGGAVPAYSASPDDISGPAITPGFPGDVKKELTVDAVEEPVVLDPEGVSLAEQTPDGG</sequence>
<dbReference type="GO" id="GO:0022627">
    <property type="term" value="C:cytosolic small ribosomal subunit"/>
    <property type="evidence" value="ECO:0007669"/>
    <property type="project" value="TreeGrafter"/>
</dbReference>
<dbReference type="PANTHER" id="PTHR12534:SF0">
    <property type="entry name" value="SMALL RIBOSOMAL SUBUNIT PROTEIN US2M"/>
    <property type="match status" value="1"/>
</dbReference>
<evidence type="ECO:0000313" key="7">
    <source>
        <dbReference type="EMBL" id="PKQ28821.1"/>
    </source>
</evidence>
<dbReference type="GO" id="GO:0003735">
    <property type="term" value="F:structural constituent of ribosome"/>
    <property type="evidence" value="ECO:0007669"/>
    <property type="project" value="InterPro"/>
</dbReference>
<dbReference type="InterPro" id="IPR018130">
    <property type="entry name" value="Ribosomal_uS2_CS"/>
</dbReference>
<gene>
    <name evidence="5 7" type="primary">rpsB</name>
    <name evidence="7" type="ORF">CVT63_00690</name>
</gene>
<dbReference type="PROSITE" id="PS00963">
    <property type="entry name" value="RIBOSOMAL_S2_2"/>
    <property type="match status" value="1"/>
</dbReference>
<dbReference type="GO" id="GO:0006412">
    <property type="term" value="P:translation"/>
    <property type="evidence" value="ECO:0007669"/>
    <property type="project" value="UniProtKB-UniRule"/>
</dbReference>
<dbReference type="FunFam" id="1.10.287.610:FF:000001">
    <property type="entry name" value="30S ribosomal protein S2"/>
    <property type="match status" value="1"/>
</dbReference>
<dbReference type="Proteomes" id="UP000233654">
    <property type="component" value="Unassembled WGS sequence"/>
</dbReference>
<dbReference type="InterPro" id="IPR023591">
    <property type="entry name" value="Ribosomal_uS2_flav_dom_sf"/>
</dbReference>
<dbReference type="HAMAP" id="MF_00291_B">
    <property type="entry name" value="Ribosomal_uS2_B"/>
    <property type="match status" value="1"/>
</dbReference>
<evidence type="ECO:0000256" key="3">
    <source>
        <dbReference type="ARBA" id="ARBA00023274"/>
    </source>
</evidence>
<proteinExistence type="inferred from homology"/>
<evidence type="ECO:0000256" key="6">
    <source>
        <dbReference type="RuleBase" id="RU003631"/>
    </source>
</evidence>
<keyword evidence="3 5" id="KW-0687">Ribonucleoprotein</keyword>
<dbReference type="Gene3D" id="3.40.50.10490">
    <property type="entry name" value="Glucose-6-phosphate isomerase like protein, domain 1"/>
    <property type="match status" value="1"/>
</dbReference>
<comment type="caution">
    <text evidence="7">The sequence shown here is derived from an EMBL/GenBank/DDBJ whole genome shotgun (WGS) entry which is preliminary data.</text>
</comment>
<accession>A0A2N3G7Y8</accession>
<reference evidence="7 8" key="1">
    <citation type="journal article" date="2017" name="ISME J.">
        <title>Potential for microbial H2 and metal transformations associated with novel bacteria and archaea in deep terrestrial subsurface sediments.</title>
        <authorList>
            <person name="Hernsdorf A.W."/>
            <person name="Amano Y."/>
            <person name="Miyakawa K."/>
            <person name="Ise K."/>
            <person name="Suzuki Y."/>
            <person name="Anantharaman K."/>
            <person name="Probst A."/>
            <person name="Burstein D."/>
            <person name="Thomas B.C."/>
            <person name="Banfield J.F."/>
        </authorList>
    </citation>
    <scope>NUCLEOTIDE SEQUENCE [LARGE SCALE GENOMIC DNA]</scope>
    <source>
        <strain evidence="7">HGW-Actinobacteria-3</strain>
    </source>
</reference>
<comment type="similarity">
    <text evidence="1 5 6">Belongs to the universal ribosomal protein uS2 family.</text>
</comment>
<organism evidence="7 8">
    <name type="scientific">Candidatus Anoxymicrobium japonicum</name>
    <dbReference type="NCBI Taxonomy" id="2013648"/>
    <lineage>
        <taxon>Bacteria</taxon>
        <taxon>Bacillati</taxon>
        <taxon>Actinomycetota</taxon>
        <taxon>Candidatus Geothermincolia</taxon>
        <taxon>Candidatus Geothermincolales</taxon>
        <taxon>Candidatus Anoxymicrobiaceae</taxon>
        <taxon>Candidatus Anoxymicrobium</taxon>
    </lineage>
</organism>
<dbReference type="SUPFAM" id="SSF52313">
    <property type="entry name" value="Ribosomal protein S2"/>
    <property type="match status" value="1"/>
</dbReference>